<dbReference type="Proteomes" id="UP000324222">
    <property type="component" value="Unassembled WGS sequence"/>
</dbReference>
<reference evidence="1 2" key="1">
    <citation type="submission" date="2019-05" db="EMBL/GenBank/DDBJ databases">
        <title>Another draft genome of Portunus trituberculatus and its Hox gene families provides insights of decapod evolution.</title>
        <authorList>
            <person name="Jeong J.-H."/>
            <person name="Song I."/>
            <person name="Kim S."/>
            <person name="Choi T."/>
            <person name="Kim D."/>
            <person name="Ryu S."/>
            <person name="Kim W."/>
        </authorList>
    </citation>
    <scope>NUCLEOTIDE SEQUENCE [LARGE SCALE GENOMIC DNA]</scope>
    <source>
        <tissue evidence="1">Muscle</tissue>
    </source>
</reference>
<name>A0A5B7EVY4_PORTR</name>
<comment type="caution">
    <text evidence="1">The sequence shown here is derived from an EMBL/GenBank/DDBJ whole genome shotgun (WGS) entry which is preliminary data.</text>
</comment>
<protein>
    <submittedName>
        <fullName evidence="1">Uncharacterized protein</fullName>
    </submittedName>
</protein>
<organism evidence="1 2">
    <name type="scientific">Portunus trituberculatus</name>
    <name type="common">Swimming crab</name>
    <name type="synonym">Neptunus trituberculatus</name>
    <dbReference type="NCBI Taxonomy" id="210409"/>
    <lineage>
        <taxon>Eukaryota</taxon>
        <taxon>Metazoa</taxon>
        <taxon>Ecdysozoa</taxon>
        <taxon>Arthropoda</taxon>
        <taxon>Crustacea</taxon>
        <taxon>Multicrustacea</taxon>
        <taxon>Malacostraca</taxon>
        <taxon>Eumalacostraca</taxon>
        <taxon>Eucarida</taxon>
        <taxon>Decapoda</taxon>
        <taxon>Pleocyemata</taxon>
        <taxon>Brachyura</taxon>
        <taxon>Eubrachyura</taxon>
        <taxon>Portunoidea</taxon>
        <taxon>Portunidae</taxon>
        <taxon>Portuninae</taxon>
        <taxon>Portunus</taxon>
    </lineage>
</organism>
<sequence>MLIVHRERYLSKNNALLCFLNDQTNGNNFQSNKCPNPLRLASPRYTKGLAGDPVDLQHHNRTVVEIR</sequence>
<gene>
    <name evidence="1" type="ORF">E2C01_032705</name>
</gene>
<dbReference type="EMBL" id="VSRR010004285">
    <property type="protein sequence ID" value="MPC39180.1"/>
    <property type="molecule type" value="Genomic_DNA"/>
</dbReference>
<keyword evidence="2" id="KW-1185">Reference proteome</keyword>
<proteinExistence type="predicted"/>
<dbReference type="AlphaFoldDB" id="A0A5B7EVY4"/>
<evidence type="ECO:0000313" key="2">
    <source>
        <dbReference type="Proteomes" id="UP000324222"/>
    </source>
</evidence>
<evidence type="ECO:0000313" key="1">
    <source>
        <dbReference type="EMBL" id="MPC39180.1"/>
    </source>
</evidence>
<accession>A0A5B7EVY4</accession>